<dbReference type="RefSeq" id="WP_191040235.1">
    <property type="nucleotide sequence ID" value="NZ_JACXAA010000006.1"/>
</dbReference>
<keyword evidence="1" id="KW-0472">Membrane</keyword>
<evidence type="ECO:0000313" key="3">
    <source>
        <dbReference type="Proteomes" id="UP000653797"/>
    </source>
</evidence>
<proteinExistence type="predicted"/>
<comment type="caution">
    <text evidence="2">The sequence shown here is derived from an EMBL/GenBank/DDBJ whole genome shotgun (WGS) entry which is preliminary data.</text>
</comment>
<feature type="transmembrane region" description="Helical" evidence="1">
    <location>
        <begin position="344"/>
        <end position="366"/>
    </location>
</feature>
<protein>
    <submittedName>
        <fullName evidence="2">PepSY domain-containing protein</fullName>
    </submittedName>
</protein>
<gene>
    <name evidence="2" type="ORF">IC230_16965</name>
</gene>
<sequence length="396" mass="44836">MTVKKLIGQLHLWLGLSSGLLVFIVATTGCILAFEHEIKRVLRPYQYMESVNNHLLLPPSKLQAVAEKVIDKPAKGVTYNGKGRSAIVSFYGAAPDYYYQVYINPYSGKILKVQDEETDFFHFILHGHYYLWLPEEIGQPVVAYGTLIFTILLITGLVLWWPRNLNKANRDKSFKVKWKAKWRRVNYDLHNVPGFYALIVSLILALTGLIFGLEWFANSVYWVTTGGKSATEFKLPVSDTTVARRFNSPTDLVWQQLSEKKPETAGVYVSCPEKASETIFAYVNYKPDTYHKLDYYTFDQQTLKPIEMGGPYSGPYAKAGFGDKLRRMNYDIHTGAILSLPGKILAFCASLICASLPVTGFIIWWGRRKKNTKKAKSSVIASVAKKSAYRPTVRIS</sequence>
<dbReference type="PANTHER" id="PTHR34219:SF3">
    <property type="entry name" value="BLL7967 PROTEIN"/>
    <property type="match status" value="1"/>
</dbReference>
<dbReference type="Pfam" id="PF03929">
    <property type="entry name" value="PepSY_TM"/>
    <property type="match status" value="1"/>
</dbReference>
<feature type="transmembrane region" description="Helical" evidence="1">
    <location>
        <begin position="193"/>
        <end position="213"/>
    </location>
</feature>
<reference evidence="2" key="1">
    <citation type="submission" date="2020-09" db="EMBL/GenBank/DDBJ databases">
        <authorList>
            <person name="Kim M.K."/>
        </authorList>
    </citation>
    <scope>NUCLEOTIDE SEQUENCE</scope>
    <source>
        <strain evidence="2">BT704</strain>
    </source>
</reference>
<dbReference type="PROSITE" id="PS51257">
    <property type="entry name" value="PROKAR_LIPOPROTEIN"/>
    <property type="match status" value="1"/>
</dbReference>
<name>A0A927GEG1_9BACT</name>
<keyword evidence="1" id="KW-1133">Transmembrane helix</keyword>
<accession>A0A927GEG1</accession>
<dbReference type="InterPro" id="IPR005625">
    <property type="entry name" value="PepSY-ass_TM"/>
</dbReference>
<keyword evidence="1" id="KW-0812">Transmembrane</keyword>
<evidence type="ECO:0000313" key="2">
    <source>
        <dbReference type="EMBL" id="MBD2754601.1"/>
    </source>
</evidence>
<evidence type="ECO:0000256" key="1">
    <source>
        <dbReference type="SAM" id="Phobius"/>
    </source>
</evidence>
<feature type="transmembrane region" description="Helical" evidence="1">
    <location>
        <begin position="141"/>
        <end position="162"/>
    </location>
</feature>
<dbReference type="PANTHER" id="PTHR34219">
    <property type="entry name" value="IRON-REGULATED INNER MEMBRANE PROTEIN-RELATED"/>
    <property type="match status" value="1"/>
</dbReference>
<keyword evidence="3" id="KW-1185">Reference proteome</keyword>
<organism evidence="2 3">
    <name type="scientific">Spirosoma validum</name>
    <dbReference type="NCBI Taxonomy" id="2771355"/>
    <lineage>
        <taxon>Bacteria</taxon>
        <taxon>Pseudomonadati</taxon>
        <taxon>Bacteroidota</taxon>
        <taxon>Cytophagia</taxon>
        <taxon>Cytophagales</taxon>
        <taxon>Cytophagaceae</taxon>
        <taxon>Spirosoma</taxon>
    </lineage>
</organism>
<dbReference type="EMBL" id="JACXAA010000006">
    <property type="protein sequence ID" value="MBD2754601.1"/>
    <property type="molecule type" value="Genomic_DNA"/>
</dbReference>
<feature type="transmembrane region" description="Helical" evidence="1">
    <location>
        <begin position="12"/>
        <end position="34"/>
    </location>
</feature>
<dbReference type="Proteomes" id="UP000653797">
    <property type="component" value="Unassembled WGS sequence"/>
</dbReference>
<dbReference type="AlphaFoldDB" id="A0A927GEG1"/>